<evidence type="ECO:0000313" key="1">
    <source>
        <dbReference type="EMBL" id="SOC79672.1"/>
    </source>
</evidence>
<dbReference type="PROSITE" id="PS51257">
    <property type="entry name" value="PROKAR_LIPOPROTEIN"/>
    <property type="match status" value="1"/>
</dbReference>
<reference evidence="2" key="1">
    <citation type="submission" date="2017-09" db="EMBL/GenBank/DDBJ databases">
        <authorList>
            <person name="Varghese N."/>
            <person name="Submissions S."/>
        </authorList>
    </citation>
    <scope>NUCLEOTIDE SEQUENCE [LARGE SCALE GENOMIC DNA]</scope>
    <source>
        <strain evidence="2">CGMCC 1.12641</strain>
    </source>
</reference>
<sequence length="175" mass="20782">MTFPKPLLFFSFLLFLLCSCKTEKQTDSENEYLRWVGDIEHNETTDKPGFRICNGEEQILQYFNLGAGPLYPEEKSTLLETFESKYQPVETNDQNGFIRIRFVVNCEGKADRFRILQADKDYNEIEFDERITNQLLEITKGIESWKVMYRHEIPVDYYFYLIFKINDGQITEILP</sequence>
<keyword evidence="2" id="KW-1185">Reference proteome</keyword>
<evidence type="ECO:0008006" key="3">
    <source>
        <dbReference type="Google" id="ProtNLM"/>
    </source>
</evidence>
<dbReference type="AlphaFoldDB" id="A0A285X2Z0"/>
<dbReference type="RefSeq" id="WP_097055390.1">
    <property type="nucleotide sequence ID" value="NZ_OCMF01000001.1"/>
</dbReference>
<dbReference type="EMBL" id="OCMF01000001">
    <property type="protein sequence ID" value="SOC79672.1"/>
    <property type="molecule type" value="Genomic_DNA"/>
</dbReference>
<accession>A0A285X2Z0</accession>
<organism evidence="1 2">
    <name type="scientific">Salinimicrobium sediminis</name>
    <dbReference type="NCBI Taxonomy" id="1343891"/>
    <lineage>
        <taxon>Bacteria</taxon>
        <taxon>Pseudomonadati</taxon>
        <taxon>Bacteroidota</taxon>
        <taxon>Flavobacteriia</taxon>
        <taxon>Flavobacteriales</taxon>
        <taxon>Flavobacteriaceae</taxon>
        <taxon>Salinimicrobium</taxon>
    </lineage>
</organism>
<name>A0A285X2Z0_9FLAO</name>
<proteinExistence type="predicted"/>
<dbReference type="OrthoDB" id="883593at2"/>
<dbReference type="Proteomes" id="UP000219193">
    <property type="component" value="Unassembled WGS sequence"/>
</dbReference>
<protein>
    <recommendedName>
        <fullName evidence="3">TonB protein C-terminal</fullName>
    </recommendedName>
</protein>
<evidence type="ECO:0000313" key="2">
    <source>
        <dbReference type="Proteomes" id="UP000219193"/>
    </source>
</evidence>
<gene>
    <name evidence="1" type="ORF">SAMN06296241_1204</name>
</gene>